<organism evidence="7 8">
    <name type="scientific">Vagococcus intermedius</name>
    <dbReference type="NCBI Taxonomy" id="2991418"/>
    <lineage>
        <taxon>Bacteria</taxon>
        <taxon>Bacillati</taxon>
        <taxon>Bacillota</taxon>
        <taxon>Bacilli</taxon>
        <taxon>Lactobacillales</taxon>
        <taxon>Enterococcaceae</taxon>
        <taxon>Vagococcus</taxon>
    </lineage>
</organism>
<dbReference type="Pfam" id="PF02653">
    <property type="entry name" value="BPD_transp_2"/>
    <property type="match status" value="1"/>
</dbReference>
<keyword evidence="8" id="KW-1185">Reference proteome</keyword>
<feature type="transmembrane region" description="Helical" evidence="6">
    <location>
        <begin position="239"/>
        <end position="259"/>
    </location>
</feature>
<keyword evidence="5 6" id="KW-0472">Membrane</keyword>
<feature type="transmembrane region" description="Helical" evidence="6">
    <location>
        <begin position="291"/>
        <end position="309"/>
    </location>
</feature>
<dbReference type="GO" id="GO:0022857">
    <property type="term" value="F:transmembrane transporter activity"/>
    <property type="evidence" value="ECO:0007669"/>
    <property type="project" value="InterPro"/>
</dbReference>
<dbReference type="EMBL" id="CP110232">
    <property type="protein sequence ID" value="WEG73360.1"/>
    <property type="molecule type" value="Genomic_DNA"/>
</dbReference>
<feature type="transmembrane region" description="Helical" evidence="6">
    <location>
        <begin position="191"/>
        <end position="209"/>
    </location>
</feature>
<keyword evidence="3 6" id="KW-0812">Transmembrane</keyword>
<keyword evidence="2" id="KW-1003">Cell membrane</keyword>
<evidence type="ECO:0000313" key="7">
    <source>
        <dbReference type="EMBL" id="WEG73360.1"/>
    </source>
</evidence>
<evidence type="ECO:0000256" key="2">
    <source>
        <dbReference type="ARBA" id="ARBA00022475"/>
    </source>
</evidence>
<dbReference type="InterPro" id="IPR001851">
    <property type="entry name" value="ABC_transp_permease"/>
</dbReference>
<gene>
    <name evidence="7" type="ORF">OL234_00145</name>
</gene>
<evidence type="ECO:0000313" key="8">
    <source>
        <dbReference type="Proteomes" id="UP001179647"/>
    </source>
</evidence>
<dbReference type="RefSeq" id="WP_275469163.1">
    <property type="nucleotide sequence ID" value="NZ_CP110232.1"/>
</dbReference>
<protein>
    <submittedName>
        <fullName evidence="7">ABC transporter permease</fullName>
    </submittedName>
</protein>
<dbReference type="PANTHER" id="PTHR47089:SF1">
    <property type="entry name" value="GUANOSINE ABC TRANSPORTER PERMEASE PROTEIN NUPP"/>
    <property type="match status" value="1"/>
</dbReference>
<evidence type="ECO:0000256" key="4">
    <source>
        <dbReference type="ARBA" id="ARBA00022989"/>
    </source>
</evidence>
<feature type="transmembrane region" description="Helical" evidence="6">
    <location>
        <begin position="139"/>
        <end position="157"/>
    </location>
</feature>
<dbReference type="AlphaFoldDB" id="A0AAF0CUP7"/>
<evidence type="ECO:0000256" key="5">
    <source>
        <dbReference type="ARBA" id="ARBA00023136"/>
    </source>
</evidence>
<comment type="subcellular location">
    <subcellularLocation>
        <location evidence="1">Cell membrane</location>
        <topology evidence="1">Multi-pass membrane protein</topology>
    </subcellularLocation>
</comment>
<feature type="transmembrane region" description="Helical" evidence="6">
    <location>
        <begin position="80"/>
        <end position="100"/>
    </location>
</feature>
<sequence length="353" mass="36814">MSKSRLNGFAVPVISVIFGLVLGAIVMLVSGYNPVEGYSAMLNGALGRSYNVGEVFRLASPLILTALGFSVAYTAGFFNIGLAGQALCGWLVSVSLAQSFPDMPRILLVTLCLVGGAVAGGLYAGIAGFLRAKFGTSEVIVTIMLNYTILYISNHMVRYVLTDNADATPIISENASLRVPFLQQLTGGSRLNAGIFIAIAAIIVIWILMKKTTAGFELRSVGINPFASQYAGMNANKNIVLAMVIAGALAGLGGVIEGLGTFQNIYVMAAVPEIGFDGMAVSLLGSGHPIGIFISAILFGILKVGGLSMPGAGIPKEVVEIVIASIIFFVGASYVISYLLGRFGKNAQKGEIK</sequence>
<evidence type="ECO:0000256" key="3">
    <source>
        <dbReference type="ARBA" id="ARBA00022692"/>
    </source>
</evidence>
<evidence type="ECO:0000256" key="1">
    <source>
        <dbReference type="ARBA" id="ARBA00004651"/>
    </source>
</evidence>
<feature type="transmembrane region" description="Helical" evidence="6">
    <location>
        <begin position="9"/>
        <end position="35"/>
    </location>
</feature>
<keyword evidence="4 6" id="KW-1133">Transmembrane helix</keyword>
<dbReference type="GO" id="GO:0005886">
    <property type="term" value="C:plasma membrane"/>
    <property type="evidence" value="ECO:0007669"/>
    <property type="project" value="UniProtKB-SubCell"/>
</dbReference>
<dbReference type="Proteomes" id="UP001179647">
    <property type="component" value="Chromosome"/>
</dbReference>
<evidence type="ECO:0000256" key="6">
    <source>
        <dbReference type="SAM" id="Phobius"/>
    </source>
</evidence>
<feature type="transmembrane region" description="Helical" evidence="6">
    <location>
        <begin position="321"/>
        <end position="340"/>
    </location>
</feature>
<accession>A0AAF0CUP7</accession>
<feature type="transmembrane region" description="Helical" evidence="6">
    <location>
        <begin position="106"/>
        <end position="127"/>
    </location>
</feature>
<dbReference type="CDD" id="cd06580">
    <property type="entry name" value="TM_PBP1_transp_TpRbsC_like"/>
    <property type="match status" value="1"/>
</dbReference>
<dbReference type="PANTHER" id="PTHR47089">
    <property type="entry name" value="ABC TRANSPORTER, PERMEASE PROTEIN"/>
    <property type="match status" value="1"/>
</dbReference>
<reference evidence="7" key="1">
    <citation type="submission" date="2022-10" db="EMBL/GenBank/DDBJ databases">
        <title>Vagococcus sp. isolated from poultry meat.</title>
        <authorList>
            <person name="Johansson P."/>
            <person name="Bjorkroth J."/>
        </authorList>
    </citation>
    <scope>NUCLEOTIDE SEQUENCE</scope>
    <source>
        <strain evidence="7">STAA11</strain>
    </source>
</reference>
<proteinExistence type="predicted"/>
<dbReference type="KEGG" id="vie:OL234_00145"/>
<name>A0AAF0CUP7_9ENTE</name>